<feature type="compositionally biased region" description="Basic and acidic residues" evidence="2">
    <location>
        <begin position="313"/>
        <end position="327"/>
    </location>
</feature>
<name>A0A0E0M1X0_ORYPU</name>
<dbReference type="HOGENOM" id="CLU_626090_0_0_1"/>
<protein>
    <recommendedName>
        <fullName evidence="3">Glabrous enhancer-binding protein-like DBD domain-containing protein</fullName>
    </recommendedName>
</protein>
<feature type="region of interest" description="Disordered" evidence="2">
    <location>
        <begin position="291"/>
        <end position="346"/>
    </location>
</feature>
<dbReference type="STRING" id="4537.A0A0E0M1X0"/>
<keyword evidence="5" id="KW-1185">Reference proteome</keyword>
<dbReference type="InterPro" id="IPR007592">
    <property type="entry name" value="GEBP"/>
</dbReference>
<evidence type="ECO:0000256" key="2">
    <source>
        <dbReference type="SAM" id="MobiDB-lite"/>
    </source>
</evidence>
<feature type="compositionally biased region" description="Low complexity" evidence="2">
    <location>
        <begin position="113"/>
        <end position="137"/>
    </location>
</feature>
<reference evidence="4" key="1">
    <citation type="submission" date="2015-04" db="UniProtKB">
        <authorList>
            <consortium name="EnsemblPlants"/>
        </authorList>
    </citation>
    <scope>IDENTIFICATION</scope>
</reference>
<dbReference type="EnsemblPlants" id="OPUNC09G10830.1">
    <property type="protein sequence ID" value="OPUNC09G10830.1"/>
    <property type="gene ID" value="OPUNC09G10830"/>
</dbReference>
<comment type="similarity">
    <text evidence="1">Belongs to the GeBP family.</text>
</comment>
<feature type="compositionally biased region" description="Low complexity" evidence="2">
    <location>
        <begin position="12"/>
        <end position="39"/>
    </location>
</feature>
<dbReference type="eggNOG" id="ENOG502RQE9">
    <property type="taxonomic scope" value="Eukaryota"/>
</dbReference>
<dbReference type="AlphaFoldDB" id="A0A0E0M1X0"/>
<evidence type="ECO:0000256" key="1">
    <source>
        <dbReference type="ARBA" id="ARBA00010820"/>
    </source>
</evidence>
<dbReference type="InterPro" id="IPR053932">
    <property type="entry name" value="GeBP-like_DBD"/>
</dbReference>
<proteinExistence type="inferred from homology"/>
<dbReference type="OMA" id="PIAMANG"/>
<dbReference type="GO" id="GO:0006355">
    <property type="term" value="P:regulation of DNA-templated transcription"/>
    <property type="evidence" value="ECO:0007669"/>
    <property type="project" value="InterPro"/>
</dbReference>
<feature type="compositionally biased region" description="Low complexity" evidence="2">
    <location>
        <begin position="147"/>
        <end position="159"/>
    </location>
</feature>
<organism evidence="4">
    <name type="scientific">Oryza punctata</name>
    <name type="common">Red rice</name>
    <dbReference type="NCBI Taxonomy" id="4537"/>
    <lineage>
        <taxon>Eukaryota</taxon>
        <taxon>Viridiplantae</taxon>
        <taxon>Streptophyta</taxon>
        <taxon>Embryophyta</taxon>
        <taxon>Tracheophyta</taxon>
        <taxon>Spermatophyta</taxon>
        <taxon>Magnoliopsida</taxon>
        <taxon>Liliopsida</taxon>
        <taxon>Poales</taxon>
        <taxon>Poaceae</taxon>
        <taxon>BOP clade</taxon>
        <taxon>Oryzoideae</taxon>
        <taxon>Oryzeae</taxon>
        <taxon>Oryzinae</taxon>
        <taxon>Oryza</taxon>
    </lineage>
</organism>
<dbReference type="Pfam" id="PF04504">
    <property type="entry name" value="GeBP-like_DBD"/>
    <property type="match status" value="1"/>
</dbReference>
<dbReference type="Gramene" id="OPUNC09G10830.1">
    <property type="protein sequence ID" value="OPUNC09G10830.1"/>
    <property type="gene ID" value="OPUNC09G10830"/>
</dbReference>
<dbReference type="Proteomes" id="UP000026962">
    <property type="component" value="Chromosome 9"/>
</dbReference>
<reference evidence="4" key="2">
    <citation type="submission" date="2018-05" db="EMBL/GenBank/DDBJ databases">
        <title>OpunRS2 (Oryza punctata Reference Sequence Version 2).</title>
        <authorList>
            <person name="Zhang J."/>
            <person name="Kudrna D."/>
            <person name="Lee S."/>
            <person name="Talag J."/>
            <person name="Welchert J."/>
            <person name="Wing R.A."/>
        </authorList>
    </citation>
    <scope>NUCLEOTIDE SEQUENCE [LARGE SCALE GENOMIC DNA]</scope>
</reference>
<feature type="domain" description="Glabrous enhancer-binding protein-like DBD" evidence="3">
    <location>
        <begin position="194"/>
        <end position="288"/>
    </location>
</feature>
<feature type="region of interest" description="Disordered" evidence="2">
    <location>
        <begin position="1"/>
        <end position="196"/>
    </location>
</feature>
<feature type="compositionally biased region" description="Low complexity" evidence="2">
    <location>
        <begin position="49"/>
        <end position="77"/>
    </location>
</feature>
<evidence type="ECO:0000313" key="4">
    <source>
        <dbReference type="EnsemblPlants" id="OPUNC09G10830.1"/>
    </source>
</evidence>
<dbReference type="PANTHER" id="PTHR31662:SF33">
    <property type="entry name" value="DNA-BINDING STOREKEEPER PROTEIN TRANSCRIPTIONAL REGULATOR-LIKE PROTEIN"/>
    <property type="match status" value="1"/>
</dbReference>
<evidence type="ECO:0000313" key="5">
    <source>
        <dbReference type="Proteomes" id="UP000026962"/>
    </source>
</evidence>
<evidence type="ECO:0000259" key="3">
    <source>
        <dbReference type="Pfam" id="PF04504"/>
    </source>
</evidence>
<dbReference type="GO" id="GO:0005634">
    <property type="term" value="C:nucleus"/>
    <property type="evidence" value="ECO:0007669"/>
    <property type="project" value="TreeGrafter"/>
</dbReference>
<dbReference type="PANTHER" id="PTHR31662">
    <property type="entry name" value="BNAANNG10740D PROTEIN-RELATED"/>
    <property type="match status" value="1"/>
</dbReference>
<sequence length="441" mass="46764">MAPKRPAEEADAAAGSASEGSDAEASAEAARGHGSSPSPSKTPPPANPNPKSTAAPPSAVAPASGAGSDSGAASDSEGGARREAASPRSTGNPNRPRSIEVNSDSEDSALPVASDAYADQAAASAGAGADSDDGNASPLPPSRPSRAEAAAIKPISSRPMDPPPRRSAGGSEPRAKRPRSAAVASSAEHSKRPSRVWSQADELIILRGLITYRGKRGMLPGSTQDIGKLHSYIRSQLSGKVSITQLSDKVRRLKQKYQLLATRAKTGREEFPTPHDHNIYQLAKKVWGTMSSAGEGGGSGYDNADAGESEEEQYGRESDDDMESGRDNRHRKNQRSMPVTMANGNGTGIAAVNATVRGRGEFEKGKDVYPYLWETVEELSSQHPSGAVFKKAFELLEGSKAQVMEEKLRKFRLTEMRQQLRRMDLMKDTLSMVLDALEMAD</sequence>
<accession>A0A0E0M1X0</accession>